<feature type="region of interest" description="Disordered" evidence="1">
    <location>
        <begin position="1"/>
        <end position="24"/>
    </location>
</feature>
<dbReference type="Proteomes" id="UP000001555">
    <property type="component" value="Unassembled WGS sequence"/>
</dbReference>
<sequence>QNSPRAPRKRKRKKRGQSIENINERKEFPCTPKFGSACPCIFSVPARGEQKKKKKRFRPDTNGQL</sequence>
<name>B7PLP3_IXOSC</name>
<evidence type="ECO:0000256" key="1">
    <source>
        <dbReference type="SAM" id="MobiDB-lite"/>
    </source>
</evidence>
<gene>
    <name evidence="2" type="ORF">IscW_ISCW018840</name>
</gene>
<dbReference type="VEuPathDB" id="VectorBase:ISCW018840"/>
<dbReference type="EMBL" id="ABJB010273398">
    <property type="status" value="NOT_ANNOTATED_CDS"/>
    <property type="molecule type" value="Genomic_DNA"/>
</dbReference>
<proteinExistence type="predicted"/>
<feature type="non-terminal residue" evidence="2">
    <location>
        <position position="1"/>
    </location>
</feature>
<keyword evidence="4" id="KW-1185">Reference proteome</keyword>
<dbReference type="InParanoid" id="B7PLP3"/>
<dbReference type="PaxDb" id="6945-B7PLP3"/>
<reference evidence="2 4" key="1">
    <citation type="submission" date="2008-03" db="EMBL/GenBank/DDBJ databases">
        <title>Annotation of Ixodes scapularis.</title>
        <authorList>
            <consortium name="Ixodes scapularis Genome Project Consortium"/>
            <person name="Caler E."/>
            <person name="Hannick L.I."/>
            <person name="Bidwell S."/>
            <person name="Joardar V."/>
            <person name="Thiagarajan M."/>
            <person name="Amedeo P."/>
            <person name="Galinsky K.J."/>
            <person name="Schobel S."/>
            <person name="Inman J."/>
            <person name="Hostetler J."/>
            <person name="Miller J."/>
            <person name="Hammond M."/>
            <person name="Megy K."/>
            <person name="Lawson D."/>
            <person name="Kodira C."/>
            <person name="Sutton G."/>
            <person name="Meyer J."/>
            <person name="Hill C.A."/>
            <person name="Birren B."/>
            <person name="Nene V."/>
            <person name="Collins F."/>
            <person name="Alarcon-Chaidez F."/>
            <person name="Wikel S."/>
            <person name="Strausberg R."/>
        </authorList>
    </citation>
    <scope>NUCLEOTIDE SEQUENCE [LARGE SCALE GENOMIC DNA]</scope>
    <source>
        <strain evidence="4">Wikel</strain>
        <strain evidence="2">Wikel colony</strain>
    </source>
</reference>
<evidence type="ECO:0000313" key="4">
    <source>
        <dbReference type="Proteomes" id="UP000001555"/>
    </source>
</evidence>
<feature type="compositionally biased region" description="Basic residues" evidence="1">
    <location>
        <begin position="1"/>
        <end position="16"/>
    </location>
</feature>
<evidence type="ECO:0000313" key="2">
    <source>
        <dbReference type="EMBL" id="EEC07515.1"/>
    </source>
</evidence>
<accession>B7PLP3</accession>
<dbReference type="EMBL" id="DS741565">
    <property type="protein sequence ID" value="EEC07515.1"/>
    <property type="molecule type" value="Genomic_DNA"/>
</dbReference>
<dbReference type="EnsemblMetazoa" id="ISCW018840-RA">
    <property type="protein sequence ID" value="ISCW018840-PA"/>
    <property type="gene ID" value="ISCW018840"/>
</dbReference>
<evidence type="ECO:0000313" key="3">
    <source>
        <dbReference type="EnsemblMetazoa" id="ISCW018840-PA"/>
    </source>
</evidence>
<dbReference type="AlphaFoldDB" id="B7PLP3"/>
<dbReference type="HOGENOM" id="CLU_2856279_0_0_1"/>
<organism>
    <name type="scientific">Ixodes scapularis</name>
    <name type="common">Black-legged tick</name>
    <name type="synonym">Deer tick</name>
    <dbReference type="NCBI Taxonomy" id="6945"/>
    <lineage>
        <taxon>Eukaryota</taxon>
        <taxon>Metazoa</taxon>
        <taxon>Ecdysozoa</taxon>
        <taxon>Arthropoda</taxon>
        <taxon>Chelicerata</taxon>
        <taxon>Arachnida</taxon>
        <taxon>Acari</taxon>
        <taxon>Parasitiformes</taxon>
        <taxon>Ixodida</taxon>
        <taxon>Ixodoidea</taxon>
        <taxon>Ixodidae</taxon>
        <taxon>Ixodinae</taxon>
        <taxon>Ixodes</taxon>
    </lineage>
</organism>
<feature type="non-terminal residue" evidence="2">
    <location>
        <position position="65"/>
    </location>
</feature>
<protein>
    <submittedName>
        <fullName evidence="2 3">Uncharacterized protein</fullName>
    </submittedName>
</protein>
<reference evidence="3" key="2">
    <citation type="submission" date="2020-05" db="UniProtKB">
        <authorList>
            <consortium name="EnsemblMetazoa"/>
        </authorList>
    </citation>
    <scope>IDENTIFICATION</scope>
    <source>
        <strain evidence="3">wikel</strain>
    </source>
</reference>